<dbReference type="Proteomes" id="UP000028058">
    <property type="component" value="Unassembled WGS sequence"/>
</dbReference>
<feature type="region of interest" description="Disordered" evidence="8">
    <location>
        <begin position="109"/>
        <end position="152"/>
    </location>
</feature>
<evidence type="ECO:0000256" key="9">
    <source>
        <dbReference type="SAM" id="SignalP"/>
    </source>
</evidence>
<protein>
    <submittedName>
        <fullName evidence="11">Chaplin</fullName>
    </submittedName>
</protein>
<sequence>MKTAKKAALVIAAAGAAIGAAPGAAFADTGAAGQATGSWGIGSGNLVQAPVEAPVNVCGTTVNVAGLFNPAAGNSCGDAGGSDATLLAATPRPAGGGLDGGVAGLRGDESGLGAEAGPARLSGDAEGLGLDSGIGPEGVGETRLMSDEEYNV</sequence>
<feature type="domain" description="Chaplin" evidence="10">
    <location>
        <begin position="38"/>
        <end position="78"/>
    </location>
</feature>
<dbReference type="EMBL" id="JNAD02000001">
    <property type="protein sequence ID" value="RKM99410.1"/>
    <property type="molecule type" value="Genomic_DNA"/>
</dbReference>
<keyword evidence="6 7" id="KW-0034">Amyloid</keyword>
<reference evidence="11 12" key="1">
    <citation type="journal article" date="2014" name="Genome Announc.">
        <title>Draft Genome Sequence of Streptomyces fradiae ATCC 19609, a Strain Highly Sensitive to Antibiotics.</title>
        <authorList>
            <person name="Bekker O.B."/>
            <person name="Klimina K.M."/>
            <person name="Vatlin A.A."/>
            <person name="Zakharevich N.V."/>
            <person name="Kasianov A.S."/>
            <person name="Danilenko V.N."/>
        </authorList>
    </citation>
    <scope>NUCLEOTIDE SEQUENCE [LARGE SCALE GENOMIC DNA]</scope>
    <source>
        <strain evidence="11 12">ATCC 19609</strain>
    </source>
</reference>
<proteinExistence type="predicted"/>
<accession>A0A3R7JA55</accession>
<dbReference type="RefSeq" id="WP_063831799.1">
    <property type="nucleotide sequence ID" value="NZ_CP134822.1"/>
</dbReference>
<keyword evidence="2" id="KW-0134">Cell wall</keyword>
<dbReference type="PROSITE" id="PS51884">
    <property type="entry name" value="CHAPLIN"/>
    <property type="match status" value="1"/>
</dbReference>
<evidence type="ECO:0000256" key="5">
    <source>
        <dbReference type="ARBA" id="ARBA00022889"/>
    </source>
</evidence>
<gene>
    <name evidence="11" type="ORF">SFRA_004320</name>
</gene>
<name>A0A3R7JA55_9ACTN</name>
<evidence type="ECO:0000256" key="4">
    <source>
        <dbReference type="ARBA" id="ARBA00022729"/>
    </source>
</evidence>
<comment type="subcellular location">
    <subcellularLocation>
        <location evidence="1">Secreted</location>
        <location evidence="1">Cell wall</location>
    </subcellularLocation>
</comment>
<dbReference type="GO" id="GO:0007155">
    <property type="term" value="P:cell adhesion"/>
    <property type="evidence" value="ECO:0007669"/>
    <property type="project" value="UniProtKB-KW"/>
</dbReference>
<evidence type="ECO:0000256" key="7">
    <source>
        <dbReference type="PROSITE-ProRule" id="PRU01232"/>
    </source>
</evidence>
<evidence type="ECO:0000256" key="6">
    <source>
        <dbReference type="ARBA" id="ARBA00023087"/>
    </source>
</evidence>
<dbReference type="OrthoDB" id="3544424at2"/>
<organism evidence="11 12">
    <name type="scientific">Streptomyces xinghaiensis</name>
    <dbReference type="NCBI Taxonomy" id="1038928"/>
    <lineage>
        <taxon>Bacteria</taxon>
        <taxon>Bacillati</taxon>
        <taxon>Actinomycetota</taxon>
        <taxon>Actinomycetes</taxon>
        <taxon>Kitasatosporales</taxon>
        <taxon>Streptomycetaceae</taxon>
        <taxon>Streptomyces</taxon>
    </lineage>
</organism>
<keyword evidence="4 9" id="KW-0732">Signal</keyword>
<evidence type="ECO:0000256" key="2">
    <source>
        <dbReference type="ARBA" id="ARBA00022512"/>
    </source>
</evidence>
<evidence type="ECO:0000259" key="10">
    <source>
        <dbReference type="PROSITE" id="PS51884"/>
    </source>
</evidence>
<comment type="caution">
    <text evidence="11">The sequence shown here is derived from an EMBL/GenBank/DDBJ whole genome shotgun (WGS) entry which is preliminary data.</text>
</comment>
<keyword evidence="5" id="KW-0130">Cell adhesion</keyword>
<feature type="signal peptide" evidence="9">
    <location>
        <begin position="1"/>
        <end position="27"/>
    </location>
</feature>
<dbReference type="Pfam" id="PF03777">
    <property type="entry name" value="ChpA-C"/>
    <property type="match status" value="1"/>
</dbReference>
<evidence type="ECO:0000313" key="11">
    <source>
        <dbReference type="EMBL" id="RKM99410.1"/>
    </source>
</evidence>
<evidence type="ECO:0000256" key="1">
    <source>
        <dbReference type="ARBA" id="ARBA00004191"/>
    </source>
</evidence>
<dbReference type="InterPro" id="IPR005528">
    <property type="entry name" value="ChpA-H"/>
</dbReference>
<dbReference type="AlphaFoldDB" id="A0A3R7JA55"/>
<keyword evidence="12" id="KW-1185">Reference proteome</keyword>
<evidence type="ECO:0000256" key="3">
    <source>
        <dbReference type="ARBA" id="ARBA00022525"/>
    </source>
</evidence>
<evidence type="ECO:0000256" key="8">
    <source>
        <dbReference type="SAM" id="MobiDB-lite"/>
    </source>
</evidence>
<keyword evidence="3" id="KW-0964">Secreted</keyword>
<feature type="chain" id="PRO_5043188390" evidence="9">
    <location>
        <begin position="28"/>
        <end position="152"/>
    </location>
</feature>
<evidence type="ECO:0000313" key="12">
    <source>
        <dbReference type="Proteomes" id="UP000028058"/>
    </source>
</evidence>